<dbReference type="Proteomes" id="UP001500689">
    <property type="component" value="Unassembled WGS sequence"/>
</dbReference>
<name>A0ABP6YT86_9PSEU</name>
<dbReference type="EMBL" id="BAAAZN010000035">
    <property type="protein sequence ID" value="GAA3587230.1"/>
    <property type="molecule type" value="Genomic_DNA"/>
</dbReference>
<sequence>MPDANDTPTAAELHEQLEQINADHESYRVVVRDRAIRGYRDGMWTLDQLNASLTELGLEPHTVKHVARSTLMIRINLHADIPDRYEAHEAMRAWLTEDVRSAIATIIGDHVRRQHAVGNPVSADEGRISASVAFPIVEEI</sequence>
<comment type="caution">
    <text evidence="1">The sequence shown here is derived from an EMBL/GenBank/DDBJ whole genome shotgun (WGS) entry which is preliminary data.</text>
</comment>
<accession>A0ABP6YT86</accession>
<dbReference type="RefSeq" id="WP_344869279.1">
    <property type="nucleotide sequence ID" value="NZ_BAAAZN010000035.1"/>
</dbReference>
<evidence type="ECO:0000313" key="1">
    <source>
        <dbReference type="EMBL" id="GAA3587230.1"/>
    </source>
</evidence>
<reference evidence="2" key="1">
    <citation type="journal article" date="2019" name="Int. J. Syst. Evol. Microbiol.">
        <title>The Global Catalogue of Microorganisms (GCM) 10K type strain sequencing project: providing services to taxonomists for standard genome sequencing and annotation.</title>
        <authorList>
            <consortium name="The Broad Institute Genomics Platform"/>
            <consortium name="The Broad Institute Genome Sequencing Center for Infectious Disease"/>
            <person name="Wu L."/>
            <person name="Ma J."/>
        </authorList>
    </citation>
    <scope>NUCLEOTIDE SEQUENCE [LARGE SCALE GENOMIC DNA]</scope>
    <source>
        <strain evidence="2">JCM 16898</strain>
    </source>
</reference>
<keyword evidence="2" id="KW-1185">Reference proteome</keyword>
<organism evidence="1 2">
    <name type="scientific">Amycolatopsis ultiminotia</name>
    <dbReference type="NCBI Taxonomy" id="543629"/>
    <lineage>
        <taxon>Bacteria</taxon>
        <taxon>Bacillati</taxon>
        <taxon>Actinomycetota</taxon>
        <taxon>Actinomycetes</taxon>
        <taxon>Pseudonocardiales</taxon>
        <taxon>Pseudonocardiaceae</taxon>
        <taxon>Amycolatopsis</taxon>
    </lineage>
</organism>
<proteinExistence type="predicted"/>
<gene>
    <name evidence="1" type="ORF">GCM10022222_84850</name>
</gene>
<protein>
    <submittedName>
        <fullName evidence="1">Uncharacterized protein</fullName>
    </submittedName>
</protein>
<evidence type="ECO:0000313" key="2">
    <source>
        <dbReference type="Proteomes" id="UP001500689"/>
    </source>
</evidence>